<dbReference type="SUPFAM" id="SSF53756">
    <property type="entry name" value="UDP-Glycosyltransferase/glycogen phosphorylase"/>
    <property type="match status" value="1"/>
</dbReference>
<accession>A0A6V8I3U3</accession>
<evidence type="ECO:0000313" key="2">
    <source>
        <dbReference type="EMBL" id="GFE92328.1"/>
    </source>
</evidence>
<feature type="repeat" description="TPR" evidence="1">
    <location>
        <begin position="140"/>
        <end position="173"/>
    </location>
</feature>
<feature type="repeat" description="TPR" evidence="1">
    <location>
        <begin position="208"/>
        <end position="241"/>
    </location>
</feature>
<dbReference type="InterPro" id="IPR019734">
    <property type="entry name" value="TPR_rpt"/>
</dbReference>
<protein>
    <submittedName>
        <fullName evidence="2">Uncharacterized protein</fullName>
    </submittedName>
</protein>
<dbReference type="Gene3D" id="3.40.50.2000">
    <property type="entry name" value="Glycogen Phosphorylase B"/>
    <property type="match status" value="1"/>
</dbReference>
<comment type="caution">
    <text evidence="2">The sequence shown here is derived from an EMBL/GenBank/DDBJ whole genome shotgun (WGS) entry which is preliminary data.</text>
</comment>
<dbReference type="InterPro" id="IPR052943">
    <property type="entry name" value="TMTC_O-mannosyl-trnsfr"/>
</dbReference>
<dbReference type="PANTHER" id="PTHR44809">
    <property type="match status" value="1"/>
</dbReference>
<dbReference type="AlphaFoldDB" id="A0A6V8I3U3"/>
<dbReference type="SMART" id="SM00028">
    <property type="entry name" value="TPR"/>
    <property type="match status" value="3"/>
</dbReference>
<dbReference type="Gene3D" id="1.25.40.10">
    <property type="entry name" value="Tetratricopeptide repeat domain"/>
    <property type="match status" value="1"/>
</dbReference>
<dbReference type="Proteomes" id="UP000548726">
    <property type="component" value="Unassembled WGS sequence"/>
</dbReference>
<gene>
    <name evidence="2" type="ORF">DmAi_03870</name>
</gene>
<dbReference type="Pfam" id="PF13374">
    <property type="entry name" value="TPR_10"/>
    <property type="match status" value="1"/>
</dbReference>
<dbReference type="PROSITE" id="PS50005">
    <property type="entry name" value="TPR"/>
    <property type="match status" value="3"/>
</dbReference>
<dbReference type="InterPro" id="IPR011990">
    <property type="entry name" value="TPR-like_helical_dom_sf"/>
</dbReference>
<dbReference type="PANTHER" id="PTHR44809:SF1">
    <property type="entry name" value="PROTEIN O-MANNOSYL-TRANSFERASE TMTC1"/>
    <property type="match status" value="1"/>
</dbReference>
<dbReference type="SUPFAM" id="SSF48452">
    <property type="entry name" value="TPR-like"/>
    <property type="match status" value="1"/>
</dbReference>
<keyword evidence="1" id="KW-0802">TPR repeat</keyword>
<evidence type="ECO:0000256" key="1">
    <source>
        <dbReference type="PROSITE-ProRule" id="PRU00339"/>
    </source>
</evidence>
<organism evidence="2 3">
    <name type="scientific">Acetobacter persici</name>
    <dbReference type="NCBI Taxonomy" id="1076596"/>
    <lineage>
        <taxon>Bacteria</taxon>
        <taxon>Pseudomonadati</taxon>
        <taxon>Pseudomonadota</taxon>
        <taxon>Alphaproteobacteria</taxon>
        <taxon>Acetobacterales</taxon>
        <taxon>Acetobacteraceae</taxon>
        <taxon>Acetobacter</taxon>
    </lineage>
</organism>
<keyword evidence="3" id="KW-1185">Reference proteome</keyword>
<feature type="repeat" description="TPR" evidence="1">
    <location>
        <begin position="174"/>
        <end position="207"/>
    </location>
</feature>
<sequence length="561" mass="62143">MPGRVFSYVTLFSFPQRREGSKYNAMTRKASSPAPSVAPDPAILRRALSEIKAGHFENTLTALSHSADSADNGVEILRAFCLAGTGKPKQAAEILCRIAQENPTAVHPLQDLSTIMAELDRRPDAAAACRMALKITPQDARIHDVLGGVLTQMGLFEEAVETLRTSISLRPNATYSYNMLAMALTESGKMAEALRVLEDVLEENPEHAGTLSNIGCILAGEGRFEEALTAYRRAITQRPADAQIRLNHSITLLKAGRYAQGWAEHEWRLKLPGHSTLPQDRLLPSLGPDTDLTGQRVLVTQEEGLGDTLMYLRYVEPLARRGAHVHLWVPDTLEDLCHRLEGVGTVQVGGELQPYDWHCPFISLPRVFAATPDAMGAPVPYLKADPEKVKTFAELLPDNHKLNVGLIWGGAPRPTLIGPNMVDRRRSMSLHTLEPLSTIPGINLISLQKGPYADQMLDPPRDMILYDPTDELHTMDDTASLMMSLDVIVSVDTSSVHLAGGLGKPVIMMDRYDNCWRWLHGQDTSPWYPAMHIIRQTTPRRWDDVVQKVAQRLRTMGAYRA</sequence>
<reference evidence="2 3" key="1">
    <citation type="journal article" date="2020" name="Cell Rep.">
        <title>Local necrotic cells trigger systemic immune activation via gut microbiome dysbiosis in Drosophila.</title>
        <authorList>
            <person name="Kosakamoto H."/>
            <person name="Yamauchi T."/>
            <person name="Akuzawa-Tokita Y."/>
            <person name="Nishimura K."/>
            <person name="Soga T."/>
            <person name="Murakami T."/>
            <person name="Mori H."/>
            <person name="Yamamoto K."/>
            <person name="Miyazaki R."/>
            <person name="Koto A."/>
            <person name="Miura M."/>
            <person name="Obata F."/>
        </authorList>
    </citation>
    <scope>NUCLEOTIDE SEQUENCE [LARGE SCALE GENOMIC DNA]</scope>
    <source>
        <strain evidence="2 3">Ai</strain>
    </source>
</reference>
<proteinExistence type="predicted"/>
<dbReference type="EMBL" id="BLJP01000001">
    <property type="protein sequence ID" value="GFE92328.1"/>
    <property type="molecule type" value="Genomic_DNA"/>
</dbReference>
<dbReference type="Pfam" id="PF13181">
    <property type="entry name" value="TPR_8"/>
    <property type="match status" value="1"/>
</dbReference>
<evidence type="ECO:0000313" key="3">
    <source>
        <dbReference type="Proteomes" id="UP000548726"/>
    </source>
</evidence>
<name>A0A6V8I3U3_9PROT</name>
<dbReference type="Pfam" id="PF13432">
    <property type="entry name" value="TPR_16"/>
    <property type="match status" value="1"/>
</dbReference>